<dbReference type="GO" id="GO:0106245">
    <property type="term" value="F:L-serine-phosphatidylethanolamine phosphatidyltransferase activity"/>
    <property type="evidence" value="ECO:0007669"/>
    <property type="project" value="UniProtKB-UniRule"/>
</dbReference>
<keyword evidence="7 22" id="KW-0812">Transmembrane</keyword>
<evidence type="ECO:0000256" key="8">
    <source>
        <dbReference type="ARBA" id="ARBA00022824"/>
    </source>
</evidence>
<evidence type="ECO:0000256" key="9">
    <source>
        <dbReference type="ARBA" id="ARBA00022989"/>
    </source>
</evidence>
<comment type="caution">
    <text evidence="22">Lacks conserved residue(s) required for the propagation of feature annotation.</text>
</comment>
<dbReference type="GO" id="GO:0006659">
    <property type="term" value="P:phosphatidylserine biosynthetic process"/>
    <property type="evidence" value="ECO:0007669"/>
    <property type="project" value="UniProtKB-UniRule"/>
</dbReference>
<evidence type="ECO:0000256" key="16">
    <source>
        <dbReference type="ARBA" id="ARBA00035875"/>
    </source>
</evidence>
<evidence type="ECO:0000256" key="6">
    <source>
        <dbReference type="ARBA" id="ARBA00022679"/>
    </source>
</evidence>
<evidence type="ECO:0000313" key="24">
    <source>
        <dbReference type="WBParaSite" id="maker-unitig_35009-snap-gene-0.1-mRNA-1"/>
    </source>
</evidence>
<keyword evidence="8 22" id="KW-0256">Endoplasmic reticulum</keyword>
<evidence type="ECO:0000256" key="12">
    <source>
        <dbReference type="ARBA" id="ARBA00023209"/>
    </source>
</evidence>
<keyword evidence="11 22" id="KW-0472">Membrane</keyword>
<comment type="catalytic activity">
    <reaction evidence="21">
        <text>1-(1Z-octadecenyl)-2-(5Z,8Z,11Z,14Z- eicosatetraenoyl)-sn-glycero-3-phosphoethanolamine + L-serine = 1-(1Z-octadecenyl)-2-(5Z,8Z,11Z,14Z-eicosatetraenoyl)-sn-glycero-3-phospho-L-serine + ethanolamine</text>
        <dbReference type="Rhea" id="RHEA:41604"/>
        <dbReference type="ChEBI" id="CHEBI:33384"/>
        <dbReference type="ChEBI" id="CHEBI:57603"/>
        <dbReference type="ChEBI" id="CHEBI:78342"/>
        <dbReference type="ChEBI" id="CHEBI:78343"/>
    </reaction>
    <physiologicalReaction direction="left-to-right" evidence="21">
        <dbReference type="Rhea" id="RHEA:41605"/>
    </physiologicalReaction>
</comment>
<comment type="catalytic activity">
    <reaction evidence="16">
        <text>1-(1Z-octadecenyl)-2-(9Z-octadecenoyl)-sn-glycero-3-phosphoethanolamine + L-serine = 1-(1Z-octadecenyl)-2-(9Z-octadecenoyl)-sn-glycero-3-phospho-L-serine + ethanolamine</text>
        <dbReference type="Rhea" id="RHEA:41600"/>
        <dbReference type="ChEBI" id="CHEBI:33384"/>
        <dbReference type="ChEBI" id="CHEBI:57603"/>
        <dbReference type="ChEBI" id="CHEBI:78340"/>
        <dbReference type="ChEBI" id="CHEBI:78341"/>
    </reaction>
    <physiologicalReaction direction="left-to-right" evidence="16">
        <dbReference type="Rhea" id="RHEA:41601"/>
    </physiologicalReaction>
</comment>
<keyword evidence="9 22" id="KW-1133">Transmembrane helix</keyword>
<evidence type="ECO:0000256" key="18">
    <source>
        <dbReference type="ARBA" id="ARBA00036428"/>
    </source>
</evidence>
<comment type="function">
    <text evidence="22">Catalyzes a base-exchange reaction in which the polar head group of phosphatidylethanolamine (PE) is replaced by L-serine.</text>
</comment>
<evidence type="ECO:0000256" key="22">
    <source>
        <dbReference type="RuleBase" id="RU368094"/>
    </source>
</evidence>
<name>A0A1I8FI86_9PLAT</name>
<evidence type="ECO:0000256" key="7">
    <source>
        <dbReference type="ARBA" id="ARBA00022692"/>
    </source>
</evidence>
<keyword evidence="23" id="KW-1185">Reference proteome</keyword>
<dbReference type="Proteomes" id="UP000095280">
    <property type="component" value="Unplaced"/>
</dbReference>
<dbReference type="PANTHER" id="PTHR15362">
    <property type="entry name" value="PHOSPHATIDYLINOSITOL SYNTHASE"/>
    <property type="match status" value="1"/>
</dbReference>
<keyword evidence="12 22" id="KW-0594">Phospholipid biosynthesis</keyword>
<evidence type="ECO:0000256" key="15">
    <source>
        <dbReference type="ARBA" id="ARBA00035833"/>
    </source>
</evidence>
<accession>A0A1I8FI86</accession>
<dbReference type="EC" id="2.7.8.29" evidence="22"/>
<comment type="similarity">
    <text evidence="4 22">Belongs to the phosphatidyl serine synthase family.</text>
</comment>
<dbReference type="AlphaFoldDB" id="A0A1I8FI86"/>
<protein>
    <recommendedName>
        <fullName evidence="22">Phosphatidylserine synthase</fullName>
        <ecNumber evidence="22">2.7.8.29</ecNumber>
    </recommendedName>
    <alternativeName>
        <fullName evidence="22">Serine-exchange enzyme</fullName>
    </alternativeName>
</protein>
<evidence type="ECO:0000256" key="17">
    <source>
        <dbReference type="ARBA" id="ARBA00035955"/>
    </source>
</evidence>
<keyword evidence="13 22" id="KW-1208">Phospholipid metabolism</keyword>
<keyword evidence="6 22" id="KW-0808">Transferase</keyword>
<comment type="catalytic activity">
    <reaction evidence="15">
        <text>1-hexadecanoyl-2-(4Z,7Z,10Z,13Z,16Z,19Z-docosahexaenoyl)-sn-glycero-3-phosphoethanolamine + L-serine = 1-hexadecanoyl-2-(4Z,7Z,10Z,13Z,16Z,19Z-docosahexaenoyl)-sn-glycero-3-phosphoserine + ethanolamine</text>
        <dbReference type="Rhea" id="RHEA:41488"/>
        <dbReference type="ChEBI" id="CHEBI:33384"/>
        <dbReference type="ChEBI" id="CHEBI:57603"/>
        <dbReference type="ChEBI" id="CHEBI:78261"/>
        <dbReference type="ChEBI" id="CHEBI:78262"/>
    </reaction>
    <physiologicalReaction direction="left-to-right" evidence="15">
        <dbReference type="Rhea" id="RHEA:41489"/>
    </physiologicalReaction>
</comment>
<evidence type="ECO:0000256" key="5">
    <source>
        <dbReference type="ARBA" id="ARBA00022516"/>
    </source>
</evidence>
<proteinExistence type="inferred from homology"/>
<evidence type="ECO:0000256" key="13">
    <source>
        <dbReference type="ARBA" id="ARBA00023264"/>
    </source>
</evidence>
<dbReference type="InterPro" id="IPR004277">
    <property type="entry name" value="PSS"/>
</dbReference>
<dbReference type="GO" id="GO:0005789">
    <property type="term" value="C:endoplasmic reticulum membrane"/>
    <property type="evidence" value="ECO:0007669"/>
    <property type="project" value="UniProtKB-SubCell"/>
</dbReference>
<keyword evidence="10 22" id="KW-0443">Lipid metabolism</keyword>
<sequence>MFEILEYTLEHQLLPNFSECWWDHWIMDFLLCNGLGIVMGMKTWQLPVIEALLLDLNVEHPGLQGQTEAVRAAVHAYRWTDFELDADKSFRRWVIMLMVIAMFLLAEVNTFYLKYVLWVPLRTSCASAASSSSCLWAATAMREVFQYLDDPKAKQVRPAQSWVISGQSIITETAHFR</sequence>
<comment type="catalytic activity">
    <reaction evidence="17">
        <text>1-octadecanoyl-2-(5Z,8Z,11Z,14Z)-eicosatetraenoyl-sn-glycero-3-phosphoethanolamine + L-serine = 1-octadecanoyl-2-(5Z,8Z,11Z,14Z)-eicosatetraenoyl-sn-glycero-3-phosphoserine + ethanolamine</text>
        <dbReference type="Rhea" id="RHEA:41500"/>
        <dbReference type="ChEBI" id="CHEBI:33384"/>
        <dbReference type="ChEBI" id="CHEBI:57603"/>
        <dbReference type="ChEBI" id="CHEBI:78268"/>
        <dbReference type="ChEBI" id="CHEBI:78269"/>
    </reaction>
    <physiologicalReaction direction="left-to-right" evidence="17">
        <dbReference type="Rhea" id="RHEA:41501"/>
    </physiologicalReaction>
</comment>
<evidence type="ECO:0000256" key="21">
    <source>
        <dbReference type="ARBA" id="ARBA00036733"/>
    </source>
</evidence>
<reference evidence="24" key="1">
    <citation type="submission" date="2016-11" db="UniProtKB">
        <authorList>
            <consortium name="WormBaseParasite"/>
        </authorList>
    </citation>
    <scope>IDENTIFICATION</scope>
</reference>
<comment type="catalytic activity">
    <reaction evidence="19">
        <text>1-(1Z-octadecenyl)-2-(4Z,7Z,10Z,13Z,16Z,19Z-docosahexaenoyl)-sn-glycero-3-phosphoethanolamine + L-serine = 1-(1Z-octadecenyl)-2-(4Z,7Z,10Z,13Z,16Z,19Z-docosahexaenoyl)-sn-glycero-3-phospho-L-serine + ethanolamine</text>
        <dbReference type="Rhea" id="RHEA:41496"/>
        <dbReference type="ChEBI" id="CHEBI:33384"/>
        <dbReference type="ChEBI" id="CHEBI:57603"/>
        <dbReference type="ChEBI" id="CHEBI:78263"/>
        <dbReference type="ChEBI" id="CHEBI:78264"/>
    </reaction>
    <physiologicalReaction direction="left-to-right" evidence="19">
        <dbReference type="Rhea" id="RHEA:41497"/>
    </physiologicalReaction>
</comment>
<evidence type="ECO:0000256" key="11">
    <source>
        <dbReference type="ARBA" id="ARBA00023136"/>
    </source>
</evidence>
<evidence type="ECO:0000256" key="1">
    <source>
        <dbReference type="ARBA" id="ARBA00004477"/>
    </source>
</evidence>
<comment type="catalytic activity">
    <reaction evidence="18">
        <text>1-octadecanoyl-2-(4Z,7Z,10Z,13Z,16Z,19Z-docosahexaenoyl)-sn-glycero-3-phosphoethanolamine + L-serine = 1-octadecanoyl-2-(4Z,7Z,10Z,13Z,16Z,19Z-docosahexaenoyl)-sn-glycero-3-phosphoserine + ethanolamine</text>
        <dbReference type="Rhea" id="RHEA:41492"/>
        <dbReference type="ChEBI" id="CHEBI:33384"/>
        <dbReference type="ChEBI" id="CHEBI:57603"/>
        <dbReference type="ChEBI" id="CHEBI:78265"/>
        <dbReference type="ChEBI" id="CHEBI:78266"/>
    </reaction>
    <physiologicalReaction direction="left-to-right" evidence="18">
        <dbReference type="Rhea" id="RHEA:41493"/>
    </physiologicalReaction>
</comment>
<evidence type="ECO:0000313" key="23">
    <source>
        <dbReference type="Proteomes" id="UP000095280"/>
    </source>
</evidence>
<keyword evidence="5 22" id="KW-0444">Lipid biosynthesis</keyword>
<dbReference type="PANTHER" id="PTHR15362:SF7">
    <property type="entry name" value="PHOSPHATIDYLSERINE SYNTHASE 2"/>
    <property type="match status" value="1"/>
</dbReference>
<organism evidence="23 24">
    <name type="scientific">Macrostomum lignano</name>
    <dbReference type="NCBI Taxonomy" id="282301"/>
    <lineage>
        <taxon>Eukaryota</taxon>
        <taxon>Metazoa</taxon>
        <taxon>Spiralia</taxon>
        <taxon>Lophotrochozoa</taxon>
        <taxon>Platyhelminthes</taxon>
        <taxon>Rhabditophora</taxon>
        <taxon>Macrostomorpha</taxon>
        <taxon>Macrostomida</taxon>
        <taxon>Macrostomidae</taxon>
        <taxon>Macrostomum</taxon>
    </lineage>
</organism>
<comment type="catalytic activity">
    <reaction evidence="20">
        <text>1-octadecanoyl-2-(9Z-octadecenoyl)-sn-glycero-3-phosphoethanolamine + L-serine = 1-octadecanoyl-2-(9Z-octadecenoyl)-sn-glycero-3-phospho-L-serine + ethanolamine</text>
        <dbReference type="Rhea" id="RHEA:40795"/>
        <dbReference type="ChEBI" id="CHEBI:33384"/>
        <dbReference type="ChEBI" id="CHEBI:57603"/>
        <dbReference type="ChEBI" id="CHEBI:75038"/>
        <dbReference type="ChEBI" id="CHEBI:78260"/>
    </reaction>
    <physiologicalReaction direction="left-to-right" evidence="20">
        <dbReference type="Rhea" id="RHEA:40796"/>
    </physiologicalReaction>
</comment>
<comment type="catalytic activity">
    <reaction evidence="14">
        <text>1-hexadecanoyl-2-(9Z-octadecenoyl)-sn-glycero-3-phosphoethanolamine + L-serine = 1-hexadecanoyl-2-(9Z-octadecenoyl)-sn-glycero-3-phospho-L-serine + ethanolamine</text>
        <dbReference type="Rhea" id="RHEA:41484"/>
        <dbReference type="ChEBI" id="CHEBI:33384"/>
        <dbReference type="ChEBI" id="CHEBI:57603"/>
        <dbReference type="ChEBI" id="CHEBI:73007"/>
        <dbReference type="ChEBI" id="CHEBI:75029"/>
    </reaction>
    <physiologicalReaction direction="left-to-right" evidence="14">
        <dbReference type="Rhea" id="RHEA:41485"/>
    </physiologicalReaction>
</comment>
<evidence type="ECO:0000256" key="19">
    <source>
        <dbReference type="ARBA" id="ARBA00036623"/>
    </source>
</evidence>
<comment type="pathway">
    <text evidence="3">Lipid metabolism.</text>
</comment>
<comment type="subcellular location">
    <subcellularLocation>
        <location evidence="1 22">Endoplasmic reticulum membrane</location>
        <topology evidence="1 22">Multi-pass membrane protein</topology>
    </subcellularLocation>
</comment>
<dbReference type="UniPathway" id="UPA00948"/>
<evidence type="ECO:0000256" key="3">
    <source>
        <dbReference type="ARBA" id="ARBA00005189"/>
    </source>
</evidence>
<evidence type="ECO:0000256" key="14">
    <source>
        <dbReference type="ARBA" id="ARBA00035767"/>
    </source>
</evidence>
<comment type="pathway">
    <text evidence="2 22">Phospholipid metabolism; phosphatidylserine biosynthesis.</text>
</comment>
<dbReference type="Pfam" id="PF03034">
    <property type="entry name" value="PSS"/>
    <property type="match status" value="1"/>
</dbReference>
<evidence type="ECO:0000256" key="20">
    <source>
        <dbReference type="ARBA" id="ARBA00036644"/>
    </source>
</evidence>
<evidence type="ECO:0000256" key="2">
    <source>
        <dbReference type="ARBA" id="ARBA00004916"/>
    </source>
</evidence>
<comment type="catalytic activity">
    <reaction evidence="22">
        <text>a 1,2-diacyl-sn-glycero-3-phosphoethanolamine + L-serine = a 1,2-diacyl-sn-glycero-3-phospho-L-serine + ethanolamine</text>
        <dbReference type="Rhea" id="RHEA:27606"/>
        <dbReference type="ChEBI" id="CHEBI:33384"/>
        <dbReference type="ChEBI" id="CHEBI:57262"/>
        <dbReference type="ChEBI" id="CHEBI:57603"/>
        <dbReference type="ChEBI" id="CHEBI:64612"/>
        <dbReference type="EC" id="2.7.8.29"/>
    </reaction>
</comment>
<evidence type="ECO:0000256" key="4">
    <source>
        <dbReference type="ARBA" id="ARBA00008671"/>
    </source>
</evidence>
<dbReference type="WBParaSite" id="maker-unitig_35009-snap-gene-0.1-mRNA-1">
    <property type="protein sequence ID" value="maker-unitig_35009-snap-gene-0.1-mRNA-1"/>
    <property type="gene ID" value="maker-unitig_35009-snap-gene-0.1"/>
</dbReference>
<evidence type="ECO:0000256" key="10">
    <source>
        <dbReference type="ARBA" id="ARBA00023098"/>
    </source>
</evidence>
<feature type="transmembrane region" description="Helical" evidence="22">
    <location>
        <begin position="93"/>
        <end position="113"/>
    </location>
</feature>